<feature type="non-terminal residue" evidence="8">
    <location>
        <position position="1"/>
    </location>
</feature>
<evidence type="ECO:0000256" key="5">
    <source>
        <dbReference type="PROSITE-ProRule" id="PRU00042"/>
    </source>
</evidence>
<evidence type="ECO:0000256" key="6">
    <source>
        <dbReference type="SAM" id="MobiDB-lite"/>
    </source>
</evidence>
<evidence type="ECO:0000313" key="9">
    <source>
        <dbReference type="Proteomes" id="UP001328107"/>
    </source>
</evidence>
<evidence type="ECO:0000256" key="1">
    <source>
        <dbReference type="ARBA" id="ARBA00022723"/>
    </source>
</evidence>
<dbReference type="GO" id="GO:0008270">
    <property type="term" value="F:zinc ion binding"/>
    <property type="evidence" value="ECO:0007669"/>
    <property type="project" value="UniProtKB-KW"/>
</dbReference>
<proteinExistence type="predicted"/>
<dbReference type="InterPro" id="IPR013087">
    <property type="entry name" value="Znf_C2H2_type"/>
</dbReference>
<dbReference type="PROSITE" id="PS00028">
    <property type="entry name" value="ZINC_FINGER_C2H2_1"/>
    <property type="match status" value="1"/>
</dbReference>
<dbReference type="Proteomes" id="UP001328107">
    <property type="component" value="Unassembled WGS sequence"/>
</dbReference>
<evidence type="ECO:0000313" key="8">
    <source>
        <dbReference type="EMBL" id="GMR37817.1"/>
    </source>
</evidence>
<comment type="caution">
    <text evidence="8">The sequence shown here is derived from an EMBL/GenBank/DDBJ whole genome shotgun (WGS) entry which is preliminary data.</text>
</comment>
<dbReference type="InterPro" id="IPR036236">
    <property type="entry name" value="Znf_C2H2_sf"/>
</dbReference>
<accession>A0AAN5CC41</accession>
<dbReference type="SUPFAM" id="SSF57667">
    <property type="entry name" value="beta-beta-alpha zinc fingers"/>
    <property type="match status" value="1"/>
</dbReference>
<gene>
    <name evidence="8" type="ORF">PMAYCL1PPCAC_08012</name>
</gene>
<dbReference type="FunFam" id="3.30.160.60:FF:000100">
    <property type="entry name" value="Zinc finger 45-like"/>
    <property type="match status" value="1"/>
</dbReference>
<dbReference type="AlphaFoldDB" id="A0AAN5CC41"/>
<protein>
    <recommendedName>
        <fullName evidence="7">C2H2-type domain-containing protein</fullName>
    </recommendedName>
</protein>
<dbReference type="EMBL" id="BTRK01000002">
    <property type="protein sequence ID" value="GMR37817.1"/>
    <property type="molecule type" value="Genomic_DNA"/>
</dbReference>
<evidence type="ECO:0000259" key="7">
    <source>
        <dbReference type="PROSITE" id="PS50157"/>
    </source>
</evidence>
<evidence type="ECO:0000256" key="3">
    <source>
        <dbReference type="ARBA" id="ARBA00022771"/>
    </source>
</evidence>
<organism evidence="8 9">
    <name type="scientific">Pristionchus mayeri</name>
    <dbReference type="NCBI Taxonomy" id="1317129"/>
    <lineage>
        <taxon>Eukaryota</taxon>
        <taxon>Metazoa</taxon>
        <taxon>Ecdysozoa</taxon>
        <taxon>Nematoda</taxon>
        <taxon>Chromadorea</taxon>
        <taxon>Rhabditida</taxon>
        <taxon>Rhabditina</taxon>
        <taxon>Diplogasteromorpha</taxon>
        <taxon>Diplogasteroidea</taxon>
        <taxon>Neodiplogasteridae</taxon>
        <taxon>Pristionchus</taxon>
    </lineage>
</organism>
<feature type="domain" description="C2H2-type" evidence="7">
    <location>
        <begin position="10"/>
        <end position="38"/>
    </location>
</feature>
<feature type="region of interest" description="Disordered" evidence="6">
    <location>
        <begin position="30"/>
        <end position="75"/>
    </location>
</feature>
<keyword evidence="9" id="KW-1185">Reference proteome</keyword>
<dbReference type="PROSITE" id="PS50157">
    <property type="entry name" value="ZINC_FINGER_C2H2_2"/>
    <property type="match status" value="1"/>
</dbReference>
<keyword evidence="4" id="KW-0862">Zinc</keyword>
<evidence type="ECO:0000256" key="4">
    <source>
        <dbReference type="ARBA" id="ARBA00022833"/>
    </source>
</evidence>
<keyword evidence="2" id="KW-0677">Repeat</keyword>
<feature type="compositionally biased region" description="Basic and acidic residues" evidence="6">
    <location>
        <begin position="51"/>
        <end position="65"/>
    </location>
</feature>
<keyword evidence="3 5" id="KW-0863">Zinc-finger</keyword>
<name>A0AAN5CC41_9BILA</name>
<dbReference type="Gene3D" id="3.30.160.60">
    <property type="entry name" value="Classic Zinc Finger"/>
    <property type="match status" value="1"/>
</dbReference>
<evidence type="ECO:0000256" key="2">
    <source>
        <dbReference type="ARBA" id="ARBA00022737"/>
    </source>
</evidence>
<feature type="non-terminal residue" evidence="8">
    <location>
        <position position="75"/>
    </location>
</feature>
<sequence>DLSEEERLPFKCEDCGKRVRTIWHLKDHQARVHKNKNGPRKSIDSYFGVKPESKSEKTGDKKEQETDVIEMKTSF</sequence>
<keyword evidence="1" id="KW-0479">Metal-binding</keyword>
<reference evidence="9" key="1">
    <citation type="submission" date="2022-10" db="EMBL/GenBank/DDBJ databases">
        <title>Genome assembly of Pristionchus species.</title>
        <authorList>
            <person name="Yoshida K."/>
            <person name="Sommer R.J."/>
        </authorList>
    </citation>
    <scope>NUCLEOTIDE SEQUENCE [LARGE SCALE GENOMIC DNA]</scope>
    <source>
        <strain evidence="9">RS5460</strain>
    </source>
</reference>